<gene>
    <name evidence="1" type="ORF">HAX54_032077</name>
</gene>
<comment type="caution">
    <text evidence="1">The sequence shown here is derived from an EMBL/GenBank/DDBJ whole genome shotgun (WGS) entry which is preliminary data.</text>
</comment>
<feature type="non-terminal residue" evidence="1">
    <location>
        <position position="66"/>
    </location>
</feature>
<proteinExistence type="predicted"/>
<dbReference type="EMBL" id="JACEIK010004076">
    <property type="protein sequence ID" value="MCD9644099.1"/>
    <property type="molecule type" value="Genomic_DNA"/>
</dbReference>
<keyword evidence="2" id="KW-1185">Reference proteome</keyword>
<evidence type="ECO:0000313" key="2">
    <source>
        <dbReference type="Proteomes" id="UP000823775"/>
    </source>
</evidence>
<protein>
    <submittedName>
        <fullName evidence="1">Uncharacterized protein</fullName>
    </submittedName>
</protein>
<organism evidence="1 2">
    <name type="scientific">Datura stramonium</name>
    <name type="common">Jimsonweed</name>
    <name type="synonym">Common thornapple</name>
    <dbReference type="NCBI Taxonomy" id="4076"/>
    <lineage>
        <taxon>Eukaryota</taxon>
        <taxon>Viridiplantae</taxon>
        <taxon>Streptophyta</taxon>
        <taxon>Embryophyta</taxon>
        <taxon>Tracheophyta</taxon>
        <taxon>Spermatophyta</taxon>
        <taxon>Magnoliopsida</taxon>
        <taxon>eudicotyledons</taxon>
        <taxon>Gunneridae</taxon>
        <taxon>Pentapetalae</taxon>
        <taxon>asterids</taxon>
        <taxon>lamiids</taxon>
        <taxon>Solanales</taxon>
        <taxon>Solanaceae</taxon>
        <taxon>Solanoideae</taxon>
        <taxon>Datureae</taxon>
        <taxon>Datura</taxon>
    </lineage>
</organism>
<evidence type="ECO:0000313" key="1">
    <source>
        <dbReference type="EMBL" id="MCD9644099.1"/>
    </source>
</evidence>
<reference evidence="1 2" key="1">
    <citation type="journal article" date="2021" name="BMC Genomics">
        <title>Datura genome reveals duplications of psychoactive alkaloid biosynthetic genes and high mutation rate following tissue culture.</title>
        <authorList>
            <person name="Rajewski A."/>
            <person name="Carter-House D."/>
            <person name="Stajich J."/>
            <person name="Litt A."/>
        </authorList>
    </citation>
    <scope>NUCLEOTIDE SEQUENCE [LARGE SCALE GENOMIC DNA]</scope>
    <source>
        <strain evidence="1">AR-01</strain>
    </source>
</reference>
<dbReference type="Proteomes" id="UP000823775">
    <property type="component" value="Unassembled WGS sequence"/>
</dbReference>
<name>A0ABS8VB80_DATST</name>
<sequence>GPNSGRDKIYTMMTLDKKYFVSLEFLINEGVINSGMFDHFPRKLLSKEWTYERKKDVPKNGIGAAC</sequence>
<accession>A0ABS8VB80</accession>
<feature type="non-terminal residue" evidence="1">
    <location>
        <position position="1"/>
    </location>
</feature>